<dbReference type="Proteomes" id="UP000095751">
    <property type="component" value="Unassembled WGS sequence"/>
</dbReference>
<dbReference type="AlphaFoldDB" id="A0A1E7EU04"/>
<evidence type="ECO:0000256" key="1">
    <source>
        <dbReference type="SAM" id="SignalP"/>
    </source>
</evidence>
<gene>
    <name evidence="2" type="ORF">FRACYDRAFT_212105</name>
</gene>
<feature type="signal peptide" evidence="1">
    <location>
        <begin position="1"/>
        <end position="23"/>
    </location>
</feature>
<evidence type="ECO:0000313" key="3">
    <source>
        <dbReference type="Proteomes" id="UP000095751"/>
    </source>
</evidence>
<proteinExistence type="predicted"/>
<dbReference type="SUPFAM" id="SSF50022">
    <property type="entry name" value="ISP domain"/>
    <property type="match status" value="1"/>
</dbReference>
<keyword evidence="1" id="KW-0732">Signal</keyword>
<sequence length="224" mass="24300">MMLLVQVLTILVVAAATTTTTYAFNNENFMISGSRMPKTTTSSTMIMMARGRGNLKRTLDDDVVKSKKKKKGGGFSEDPINFLNEGKGQEITGVTLPANGSIKGWEFGEKKSMVCANVDDQFFAIQGDCPRCGFDLWKGTLIADDLSGFEDLPRVACPTCSQTFSMMSGLYGPPLKRKGLSGFVSGLAKSATEGDRMRNADAFQISLDSDTGRVFCKAKQRPKS</sequence>
<organism evidence="2 3">
    <name type="scientific">Fragilariopsis cylindrus CCMP1102</name>
    <dbReference type="NCBI Taxonomy" id="635003"/>
    <lineage>
        <taxon>Eukaryota</taxon>
        <taxon>Sar</taxon>
        <taxon>Stramenopiles</taxon>
        <taxon>Ochrophyta</taxon>
        <taxon>Bacillariophyta</taxon>
        <taxon>Bacillariophyceae</taxon>
        <taxon>Bacillariophycidae</taxon>
        <taxon>Bacillariales</taxon>
        <taxon>Bacillariaceae</taxon>
        <taxon>Fragilariopsis</taxon>
    </lineage>
</organism>
<dbReference type="Gene3D" id="2.102.10.10">
    <property type="entry name" value="Rieske [2Fe-2S] iron-sulphur domain"/>
    <property type="match status" value="1"/>
</dbReference>
<accession>A0A1E7EU04</accession>
<evidence type="ECO:0000313" key="2">
    <source>
        <dbReference type="EMBL" id="OEU09372.1"/>
    </source>
</evidence>
<name>A0A1E7EU04_9STRA</name>
<protein>
    <recommendedName>
        <fullName evidence="4">Rieske domain-containing protein</fullName>
    </recommendedName>
</protein>
<dbReference type="OrthoDB" id="205201at2759"/>
<dbReference type="InParanoid" id="A0A1E7EU04"/>
<feature type="chain" id="PRO_5009192333" description="Rieske domain-containing protein" evidence="1">
    <location>
        <begin position="24"/>
        <end position="224"/>
    </location>
</feature>
<keyword evidence="3" id="KW-1185">Reference proteome</keyword>
<evidence type="ECO:0008006" key="4">
    <source>
        <dbReference type="Google" id="ProtNLM"/>
    </source>
</evidence>
<dbReference type="GO" id="GO:0051537">
    <property type="term" value="F:2 iron, 2 sulfur cluster binding"/>
    <property type="evidence" value="ECO:0007669"/>
    <property type="project" value="InterPro"/>
</dbReference>
<dbReference type="KEGG" id="fcy:FRACYDRAFT_212105"/>
<dbReference type="InterPro" id="IPR036922">
    <property type="entry name" value="Rieske_2Fe-2S_sf"/>
</dbReference>
<dbReference type="EMBL" id="KV784375">
    <property type="protein sequence ID" value="OEU09372.1"/>
    <property type="molecule type" value="Genomic_DNA"/>
</dbReference>
<reference evidence="2 3" key="1">
    <citation type="submission" date="2016-09" db="EMBL/GenBank/DDBJ databases">
        <title>Extensive genetic diversity and differential bi-allelic expression allows diatom success in the polar Southern Ocean.</title>
        <authorList>
            <consortium name="DOE Joint Genome Institute"/>
            <person name="Mock T."/>
            <person name="Otillar R.P."/>
            <person name="Strauss J."/>
            <person name="Dupont C."/>
            <person name="Frickenhaus S."/>
            <person name="Maumus F."/>
            <person name="Mcmullan M."/>
            <person name="Sanges R."/>
            <person name="Schmutz J."/>
            <person name="Toseland A."/>
            <person name="Valas R."/>
            <person name="Veluchamy A."/>
            <person name="Ward B.J."/>
            <person name="Allen A."/>
            <person name="Barry K."/>
            <person name="Falciatore A."/>
            <person name="Ferrante M."/>
            <person name="Fortunato A.E."/>
            <person name="Gloeckner G."/>
            <person name="Gruber A."/>
            <person name="Hipkin R."/>
            <person name="Janech M."/>
            <person name="Kroth P."/>
            <person name="Leese F."/>
            <person name="Lindquist E."/>
            <person name="Lyon B.R."/>
            <person name="Martin J."/>
            <person name="Mayer C."/>
            <person name="Parker M."/>
            <person name="Quesneville H."/>
            <person name="Raymond J."/>
            <person name="Uhlig C."/>
            <person name="Valentin K.U."/>
            <person name="Worden A.Z."/>
            <person name="Armbrust E.V."/>
            <person name="Bowler C."/>
            <person name="Green B."/>
            <person name="Moulton V."/>
            <person name="Van Oosterhout C."/>
            <person name="Grigoriev I."/>
        </authorList>
    </citation>
    <scope>NUCLEOTIDE SEQUENCE [LARGE SCALE GENOMIC DNA]</scope>
    <source>
        <strain evidence="2 3">CCMP1102</strain>
    </source>
</reference>